<dbReference type="Gene3D" id="3.40.630.30">
    <property type="match status" value="1"/>
</dbReference>
<dbReference type="GO" id="GO:0016747">
    <property type="term" value="F:acyltransferase activity, transferring groups other than amino-acyl groups"/>
    <property type="evidence" value="ECO:0007669"/>
    <property type="project" value="InterPro"/>
</dbReference>
<reference evidence="2 3" key="1">
    <citation type="submission" date="2018-12" db="EMBL/GenBank/DDBJ databases">
        <title>Complete genome sequence of Flaviflexus sp. H23T48.</title>
        <authorList>
            <person name="Bae J.-W."/>
            <person name="Lee J.-Y."/>
        </authorList>
    </citation>
    <scope>NUCLEOTIDE SEQUENCE [LARGE SCALE GENOMIC DNA]</scope>
    <source>
        <strain evidence="2 3">H23T48</strain>
    </source>
</reference>
<dbReference type="InterPro" id="IPR016181">
    <property type="entry name" value="Acyl_CoA_acyltransferase"/>
</dbReference>
<dbReference type="PANTHER" id="PTHR43415">
    <property type="entry name" value="SPERMIDINE N(1)-ACETYLTRANSFERASE"/>
    <property type="match status" value="1"/>
</dbReference>
<dbReference type="RefSeq" id="WP_126704181.1">
    <property type="nucleotide sequence ID" value="NZ_CP034593.1"/>
</dbReference>
<keyword evidence="2" id="KW-0808">Transferase</keyword>
<dbReference type="EMBL" id="CP034593">
    <property type="protein sequence ID" value="AZQ77378.1"/>
    <property type="molecule type" value="Genomic_DNA"/>
</dbReference>
<evidence type="ECO:0000259" key="1">
    <source>
        <dbReference type="PROSITE" id="PS51186"/>
    </source>
</evidence>
<gene>
    <name evidence="2" type="ORF">EJ997_08580</name>
</gene>
<dbReference type="SUPFAM" id="SSF55729">
    <property type="entry name" value="Acyl-CoA N-acyltransferases (Nat)"/>
    <property type="match status" value="1"/>
</dbReference>
<evidence type="ECO:0000313" key="2">
    <source>
        <dbReference type="EMBL" id="AZQ77378.1"/>
    </source>
</evidence>
<dbReference type="AlphaFoldDB" id="A0A3S9PYG6"/>
<dbReference type="PANTHER" id="PTHR43415:SF3">
    <property type="entry name" value="GNAT-FAMILY ACETYLTRANSFERASE"/>
    <property type="match status" value="1"/>
</dbReference>
<dbReference type="PROSITE" id="PS51186">
    <property type="entry name" value="GNAT"/>
    <property type="match status" value="1"/>
</dbReference>
<dbReference type="Proteomes" id="UP000280344">
    <property type="component" value="Chromosome"/>
</dbReference>
<sequence>MDSLFPTKPIITGSLVQLRPFTEADIECMGPILADPELIKLTGSANTTEEIKKAVPALDERTLEWYRTREEQTDRLDLAIIDLSNDQCVGEAVLNAWSPADRSCNYRILIGPEGRGRGFGSEATSLVIDYAFENTNLNRISLDVLAFNPRARRAYEKAGFLYEGTSREAFRFDGEYIDDVLMAILRSDWKRKSSRN</sequence>
<dbReference type="Pfam" id="PF13302">
    <property type="entry name" value="Acetyltransf_3"/>
    <property type="match status" value="1"/>
</dbReference>
<dbReference type="KEGG" id="flh:EJ997_08580"/>
<organism evidence="2 3">
    <name type="scientific">Flaviflexus ciconiae</name>
    <dbReference type="NCBI Taxonomy" id="2496867"/>
    <lineage>
        <taxon>Bacteria</taxon>
        <taxon>Bacillati</taxon>
        <taxon>Actinomycetota</taxon>
        <taxon>Actinomycetes</taxon>
        <taxon>Actinomycetales</taxon>
        <taxon>Actinomycetaceae</taxon>
        <taxon>Flaviflexus</taxon>
    </lineage>
</organism>
<proteinExistence type="predicted"/>
<feature type="domain" description="N-acetyltransferase" evidence="1">
    <location>
        <begin position="16"/>
        <end position="187"/>
    </location>
</feature>
<protein>
    <submittedName>
        <fullName evidence="2">N-acetyltransferase</fullName>
    </submittedName>
</protein>
<keyword evidence="3" id="KW-1185">Reference proteome</keyword>
<name>A0A3S9PYG6_9ACTO</name>
<dbReference type="InterPro" id="IPR000182">
    <property type="entry name" value="GNAT_dom"/>
</dbReference>
<evidence type="ECO:0000313" key="3">
    <source>
        <dbReference type="Proteomes" id="UP000280344"/>
    </source>
</evidence>
<accession>A0A3S9PYG6</accession>
<dbReference type="OrthoDB" id="9814648at2"/>